<evidence type="ECO:0008006" key="3">
    <source>
        <dbReference type="Google" id="ProtNLM"/>
    </source>
</evidence>
<organism evidence="1 2">
    <name type="scientific">Methylobacterium fujisawaense</name>
    <dbReference type="NCBI Taxonomy" id="107400"/>
    <lineage>
        <taxon>Bacteria</taxon>
        <taxon>Pseudomonadati</taxon>
        <taxon>Pseudomonadota</taxon>
        <taxon>Alphaproteobacteria</taxon>
        <taxon>Hyphomicrobiales</taxon>
        <taxon>Methylobacteriaceae</taxon>
        <taxon>Methylobacterium</taxon>
    </lineage>
</organism>
<sequence length="74" mass="7934">MTANESLLRRSDAAAYLKARYGVGTAATLAKLACHGGGPLYRKLGRFPVYTADDLDAWAQSRISEKIASTSEIS</sequence>
<keyword evidence="2" id="KW-1185">Reference proteome</keyword>
<protein>
    <recommendedName>
        <fullName evidence="3">DNA-binding protein</fullName>
    </recommendedName>
</protein>
<dbReference type="EMBL" id="JACJIM010000008">
    <property type="protein sequence ID" value="MBA9065448.1"/>
    <property type="molecule type" value="Genomic_DNA"/>
</dbReference>
<evidence type="ECO:0000313" key="2">
    <source>
        <dbReference type="Proteomes" id="UP000565455"/>
    </source>
</evidence>
<dbReference type="RefSeq" id="WP_182592989.1">
    <property type="nucleotide sequence ID" value="NZ_JACJIM010000008.1"/>
</dbReference>
<evidence type="ECO:0000313" key="1">
    <source>
        <dbReference type="EMBL" id="MBA9065448.1"/>
    </source>
</evidence>
<name>A0ABR6DI41_9HYPH</name>
<dbReference type="GeneID" id="96606476"/>
<proteinExistence type="predicted"/>
<gene>
    <name evidence="1" type="ORF">GGQ91_004865</name>
</gene>
<accession>A0ABR6DI41</accession>
<comment type="caution">
    <text evidence="1">The sequence shown here is derived from an EMBL/GenBank/DDBJ whole genome shotgun (WGS) entry which is preliminary data.</text>
</comment>
<dbReference type="Proteomes" id="UP000565455">
    <property type="component" value="Unassembled WGS sequence"/>
</dbReference>
<reference evidence="1 2" key="1">
    <citation type="submission" date="2020-08" db="EMBL/GenBank/DDBJ databases">
        <title>Genomic Encyclopedia of Type Strains, Phase IV (KMG-IV): sequencing the most valuable type-strain genomes for metagenomic binning, comparative biology and taxonomic classification.</title>
        <authorList>
            <person name="Goeker M."/>
        </authorList>
    </citation>
    <scope>NUCLEOTIDE SEQUENCE [LARGE SCALE GENOMIC DNA]</scope>
    <source>
        <strain evidence="1 2">DSM 5686</strain>
    </source>
</reference>